<keyword evidence="1" id="KW-0812">Transmembrane</keyword>
<evidence type="ECO:0008006" key="4">
    <source>
        <dbReference type="Google" id="ProtNLM"/>
    </source>
</evidence>
<name>A0A6M3M2G7_9ZZZZ</name>
<gene>
    <name evidence="2" type="ORF">MM171A01909_0006</name>
    <name evidence="3" type="ORF">MM171B02223_0007</name>
</gene>
<evidence type="ECO:0000313" key="3">
    <source>
        <dbReference type="EMBL" id="QJB01648.1"/>
    </source>
</evidence>
<reference evidence="3" key="1">
    <citation type="submission" date="2020-03" db="EMBL/GenBank/DDBJ databases">
        <title>The deep terrestrial virosphere.</title>
        <authorList>
            <person name="Holmfeldt K."/>
            <person name="Nilsson E."/>
            <person name="Simone D."/>
            <person name="Lopez-Fernandez M."/>
            <person name="Wu X."/>
            <person name="de Brujin I."/>
            <person name="Lundin D."/>
            <person name="Andersson A."/>
            <person name="Bertilsson S."/>
            <person name="Dopson M."/>
        </authorList>
    </citation>
    <scope>NUCLEOTIDE SEQUENCE</scope>
    <source>
        <strain evidence="2">MM171A01909</strain>
        <strain evidence="3">MM171B02223</strain>
    </source>
</reference>
<organism evidence="3">
    <name type="scientific">viral metagenome</name>
    <dbReference type="NCBI Taxonomy" id="1070528"/>
    <lineage>
        <taxon>unclassified sequences</taxon>
        <taxon>metagenomes</taxon>
        <taxon>organismal metagenomes</taxon>
    </lineage>
</organism>
<evidence type="ECO:0000256" key="1">
    <source>
        <dbReference type="SAM" id="Phobius"/>
    </source>
</evidence>
<dbReference type="AlphaFoldDB" id="A0A6M3M2G7"/>
<feature type="transmembrane region" description="Helical" evidence="1">
    <location>
        <begin position="36"/>
        <end position="55"/>
    </location>
</feature>
<proteinExistence type="predicted"/>
<keyword evidence="1" id="KW-0472">Membrane</keyword>
<keyword evidence="1" id="KW-1133">Transmembrane helix</keyword>
<dbReference type="EMBL" id="MT143573">
    <property type="protein sequence ID" value="QJA98346.1"/>
    <property type="molecule type" value="Genomic_DNA"/>
</dbReference>
<feature type="transmembrane region" description="Helical" evidence="1">
    <location>
        <begin position="61"/>
        <end position="81"/>
    </location>
</feature>
<feature type="transmembrane region" description="Helical" evidence="1">
    <location>
        <begin position="6"/>
        <end position="24"/>
    </location>
</feature>
<protein>
    <recommendedName>
        <fullName evidence="4">Holin</fullName>
    </recommendedName>
</protein>
<accession>A0A6M3M2G7</accession>
<evidence type="ECO:0000313" key="2">
    <source>
        <dbReference type="EMBL" id="QJA98346.1"/>
    </source>
</evidence>
<dbReference type="EMBL" id="MT143721">
    <property type="protein sequence ID" value="QJB01648.1"/>
    <property type="molecule type" value="Genomic_DNA"/>
</dbReference>
<sequence>MEESLRSLIGLGSVPFVIGLVEIIKKWVGDGRYYPLFAIAFGLAINLIVAWAFAVTGRVEWVGACLVGMLAGLAASGLYSAGERIGEG</sequence>